<keyword evidence="9 14" id="KW-1133">Transmembrane helix</keyword>
<protein>
    <recommendedName>
        <fullName evidence="4 14">Protoporphyrinogen IX oxidase</fullName>
        <shortName evidence="14">PPO</shortName>
        <ecNumber evidence="14 15">1.3.99.-</ecNumber>
    </recommendedName>
</protein>
<evidence type="ECO:0000256" key="7">
    <source>
        <dbReference type="ARBA" id="ARBA00022692"/>
    </source>
</evidence>
<sequence>MAYLLTKTAHLVFVMAWMGGVFYLPRILVNIAEAGDEPAVRARLVLMGRRLYRFGHVMFGLAFLLGLALWLHFGIGGGWLHAKLVLVLLMMTHYSIGGRWLKGVDAGKPLPSATALRWFNEAPVFLLVAIVFLVLAKPF</sequence>
<evidence type="ECO:0000256" key="12">
    <source>
        <dbReference type="ARBA" id="ARBA00023136"/>
    </source>
</evidence>
<evidence type="ECO:0000256" key="6">
    <source>
        <dbReference type="ARBA" id="ARBA00022617"/>
    </source>
</evidence>
<gene>
    <name evidence="16" type="ORF">FHQ07_04265</name>
</gene>
<feature type="transmembrane region" description="Helical" evidence="14">
    <location>
        <begin position="51"/>
        <end position="73"/>
    </location>
</feature>
<dbReference type="UniPathway" id="UPA00251">
    <property type="reaction ID" value="UER00324"/>
</dbReference>
<evidence type="ECO:0000256" key="13">
    <source>
        <dbReference type="ARBA" id="ARBA00048390"/>
    </source>
</evidence>
<dbReference type="GO" id="GO:0005886">
    <property type="term" value="C:plasma membrane"/>
    <property type="evidence" value="ECO:0007669"/>
    <property type="project" value="UniProtKB-SubCell"/>
</dbReference>
<dbReference type="GO" id="GO:0046872">
    <property type="term" value="F:metal ion binding"/>
    <property type="evidence" value="ECO:0007669"/>
    <property type="project" value="UniProtKB-UniRule"/>
</dbReference>
<dbReference type="Proteomes" id="UP000308149">
    <property type="component" value="Chromosome"/>
</dbReference>
<evidence type="ECO:0000256" key="10">
    <source>
        <dbReference type="ARBA" id="ARBA00023002"/>
    </source>
</evidence>
<dbReference type="OrthoDB" id="9800824at2"/>
<proteinExistence type="inferred from homology"/>
<evidence type="ECO:0000256" key="15">
    <source>
        <dbReference type="PIRNR" id="PIRNR004638"/>
    </source>
</evidence>
<reference evidence="16 17" key="1">
    <citation type="submission" date="2019-06" db="EMBL/GenBank/DDBJ databases">
        <title>Thermomonas aquatica sp. nov., isolated from an industrial wastewater treatment plant.</title>
        <authorList>
            <person name="Jeon J.H."/>
            <person name="Park D.-S."/>
        </authorList>
    </citation>
    <scope>NUCLEOTIDE SEQUENCE [LARGE SCALE GENOMIC DNA]</scope>
    <source>
        <strain evidence="16 17">SY21</strain>
    </source>
</reference>
<feature type="transmembrane region" description="Helical" evidence="14">
    <location>
        <begin position="79"/>
        <end position="97"/>
    </location>
</feature>
<keyword evidence="11 14" id="KW-0408">Iron</keyword>
<dbReference type="PANTHER" id="PTHR40255:SF1">
    <property type="entry name" value="PROTOPORPHYRINOGEN IX OXIDASE"/>
    <property type="match status" value="1"/>
</dbReference>
<keyword evidence="5 14" id="KW-1003">Cell membrane</keyword>
<feature type="binding site" description="axial binding residue" evidence="14">
    <location>
        <position position="83"/>
    </location>
    <ligand>
        <name>heme</name>
        <dbReference type="ChEBI" id="CHEBI:30413"/>
    </ligand>
    <ligandPart>
        <name>Fe</name>
        <dbReference type="ChEBI" id="CHEBI:18248"/>
    </ligandPart>
</feature>
<comment type="similarity">
    <text evidence="3 14 15">Belongs to the HemJ family.</text>
</comment>
<evidence type="ECO:0000313" key="16">
    <source>
        <dbReference type="EMBL" id="QDA58442.1"/>
    </source>
</evidence>
<accession>A0A5B7ZX97</accession>
<keyword evidence="7 14" id="KW-0812">Transmembrane</keyword>
<evidence type="ECO:0000256" key="11">
    <source>
        <dbReference type="ARBA" id="ARBA00023004"/>
    </source>
</evidence>
<organism evidence="16 17">
    <name type="scientific">Thermomonas aquatica</name>
    <dbReference type="NCBI Taxonomy" id="2202149"/>
    <lineage>
        <taxon>Bacteria</taxon>
        <taxon>Pseudomonadati</taxon>
        <taxon>Pseudomonadota</taxon>
        <taxon>Gammaproteobacteria</taxon>
        <taxon>Lysobacterales</taxon>
        <taxon>Lysobacteraceae</taxon>
        <taxon>Thermomonas</taxon>
    </lineage>
</organism>
<evidence type="ECO:0000256" key="2">
    <source>
        <dbReference type="ARBA" id="ARBA00005073"/>
    </source>
</evidence>
<comment type="function">
    <text evidence="14 15">Catalyzes the oxidation of protoporphyrinogen IX to protoporphyrin IX.</text>
</comment>
<keyword evidence="6 14" id="KW-0349">Heme</keyword>
<dbReference type="AlphaFoldDB" id="A0A5B7ZX97"/>
<evidence type="ECO:0000256" key="14">
    <source>
        <dbReference type="HAMAP-Rule" id="MF_02239"/>
    </source>
</evidence>
<feature type="transmembrane region" description="Helical" evidence="14">
    <location>
        <begin position="118"/>
        <end position="136"/>
    </location>
</feature>
<dbReference type="EMBL" id="CP040871">
    <property type="protein sequence ID" value="QDA58442.1"/>
    <property type="molecule type" value="Genomic_DNA"/>
</dbReference>
<feature type="binding site" description="axial binding residue" evidence="14">
    <location>
        <position position="10"/>
    </location>
    <ligand>
        <name>heme</name>
        <dbReference type="ChEBI" id="CHEBI:30413"/>
    </ligand>
    <ligandPart>
        <name>Fe</name>
        <dbReference type="ChEBI" id="CHEBI:18248"/>
    </ligandPart>
</feature>
<comment type="subcellular location">
    <subcellularLocation>
        <location evidence="1 14">Cell membrane</location>
        <topology evidence="1 14">Multi-pass membrane protein</topology>
    </subcellularLocation>
</comment>
<feature type="transmembrane region" description="Helical" evidence="14">
    <location>
        <begin position="12"/>
        <end position="31"/>
    </location>
</feature>
<dbReference type="Pfam" id="PF03653">
    <property type="entry name" value="UPF0093"/>
    <property type="match status" value="1"/>
</dbReference>
<comment type="cofactor">
    <cofactor evidence="14 15">
        <name>heme b</name>
        <dbReference type="ChEBI" id="CHEBI:60344"/>
    </cofactor>
    <text evidence="14 15">Binds 1 heme b (iron(II)-protoporphyrin IX) group per subunit.</text>
</comment>
<evidence type="ECO:0000256" key="3">
    <source>
        <dbReference type="ARBA" id="ARBA00006501"/>
    </source>
</evidence>
<keyword evidence="12 14" id="KW-0472">Membrane</keyword>
<evidence type="ECO:0000256" key="8">
    <source>
        <dbReference type="ARBA" id="ARBA00022723"/>
    </source>
</evidence>
<dbReference type="KEGG" id="thes:FHQ07_04265"/>
<dbReference type="GO" id="GO:0070818">
    <property type="term" value="F:protoporphyrinogen oxidase activity"/>
    <property type="evidence" value="ECO:0007669"/>
    <property type="project" value="UniProtKB-UniRule"/>
</dbReference>
<dbReference type="HAMAP" id="MF_02239">
    <property type="entry name" value="HemJ"/>
    <property type="match status" value="1"/>
</dbReference>
<name>A0A5B7ZX97_9GAMM</name>
<evidence type="ECO:0000256" key="4">
    <source>
        <dbReference type="ARBA" id="ARBA00017504"/>
    </source>
</evidence>
<evidence type="ECO:0000256" key="9">
    <source>
        <dbReference type="ARBA" id="ARBA00022989"/>
    </source>
</evidence>
<evidence type="ECO:0000256" key="1">
    <source>
        <dbReference type="ARBA" id="ARBA00004651"/>
    </source>
</evidence>
<dbReference type="RefSeq" id="WP_139717863.1">
    <property type="nucleotide sequence ID" value="NZ_CP040871.1"/>
</dbReference>
<dbReference type="PIRSF" id="PIRSF004638">
    <property type="entry name" value="UCP004638"/>
    <property type="match status" value="1"/>
</dbReference>
<evidence type="ECO:0000256" key="5">
    <source>
        <dbReference type="ARBA" id="ARBA00022475"/>
    </source>
</evidence>
<comment type="catalytic activity">
    <reaction evidence="13 14 15">
        <text>protoporphyrinogen IX + 3 A = protoporphyrin IX + 3 AH2</text>
        <dbReference type="Rhea" id="RHEA:62000"/>
        <dbReference type="ChEBI" id="CHEBI:13193"/>
        <dbReference type="ChEBI" id="CHEBI:17499"/>
        <dbReference type="ChEBI" id="CHEBI:57306"/>
        <dbReference type="ChEBI" id="CHEBI:57307"/>
    </reaction>
</comment>
<dbReference type="PANTHER" id="PTHR40255">
    <property type="entry name" value="UPF0093 MEMBRANE PROTEIN SLR1790"/>
    <property type="match status" value="1"/>
</dbReference>
<evidence type="ECO:0000313" key="17">
    <source>
        <dbReference type="Proteomes" id="UP000308149"/>
    </source>
</evidence>
<keyword evidence="10 14" id="KW-0560">Oxidoreductase</keyword>
<keyword evidence="8 14" id="KW-0479">Metal-binding</keyword>
<comment type="pathway">
    <text evidence="2 14 15">Porphyrin-containing compound metabolism; protoporphyrin-IX biosynthesis; protoporphyrin-IX from protoporphyrinogen-IX: step 1/1.</text>
</comment>
<dbReference type="InterPro" id="IPR005265">
    <property type="entry name" value="HemJ-like"/>
</dbReference>
<dbReference type="GO" id="GO:0006782">
    <property type="term" value="P:protoporphyrinogen IX biosynthetic process"/>
    <property type="evidence" value="ECO:0007669"/>
    <property type="project" value="UniProtKB-UniRule"/>
</dbReference>
<comment type="subunit">
    <text evidence="14">Homodimer.</text>
</comment>
<dbReference type="EC" id="1.3.99.-" evidence="14 15"/>
<keyword evidence="17" id="KW-1185">Reference proteome</keyword>